<evidence type="ECO:0008006" key="3">
    <source>
        <dbReference type="Google" id="ProtNLM"/>
    </source>
</evidence>
<dbReference type="InterPro" id="IPR033305">
    <property type="entry name" value="Hydin-like"/>
</dbReference>
<dbReference type="PANTHER" id="PTHR23053">
    <property type="entry name" value="DLEC1 DELETED IN LUNG AND ESOPHAGEAL CANCER 1"/>
    <property type="match status" value="1"/>
</dbReference>
<dbReference type="GO" id="GO:1904158">
    <property type="term" value="P:axonemal central apparatus assembly"/>
    <property type="evidence" value="ECO:0007669"/>
    <property type="project" value="TreeGrafter"/>
</dbReference>
<dbReference type="InterPro" id="IPR013783">
    <property type="entry name" value="Ig-like_fold"/>
</dbReference>
<comment type="caution">
    <text evidence="1">The sequence shown here is derived from an EMBL/GenBank/DDBJ whole genome shotgun (WGS) entry which is preliminary data.</text>
</comment>
<dbReference type="GO" id="GO:0003341">
    <property type="term" value="P:cilium movement"/>
    <property type="evidence" value="ECO:0007669"/>
    <property type="project" value="TreeGrafter"/>
</dbReference>
<protein>
    <recommendedName>
        <fullName evidence="3">MSP domain-containing protein</fullName>
    </recommendedName>
</protein>
<dbReference type="EMBL" id="CAAALY010001177">
    <property type="protein sequence ID" value="VEL07173.1"/>
    <property type="molecule type" value="Genomic_DNA"/>
</dbReference>
<proteinExistence type="predicted"/>
<dbReference type="AlphaFoldDB" id="A0A3S5BKT2"/>
<dbReference type="OrthoDB" id="6287718at2759"/>
<gene>
    <name evidence="1" type="ORF">PXEA_LOCUS613</name>
</gene>
<dbReference type="PANTHER" id="PTHR23053:SF0">
    <property type="entry name" value="HYDROCEPHALUS-INDUCING PROTEIN HOMOLOG"/>
    <property type="match status" value="1"/>
</dbReference>
<evidence type="ECO:0000313" key="1">
    <source>
        <dbReference type="EMBL" id="VEL07173.1"/>
    </source>
</evidence>
<evidence type="ECO:0000313" key="2">
    <source>
        <dbReference type="Proteomes" id="UP000784294"/>
    </source>
</evidence>
<organism evidence="1 2">
    <name type="scientific">Protopolystoma xenopodis</name>
    <dbReference type="NCBI Taxonomy" id="117903"/>
    <lineage>
        <taxon>Eukaryota</taxon>
        <taxon>Metazoa</taxon>
        <taxon>Spiralia</taxon>
        <taxon>Lophotrochozoa</taxon>
        <taxon>Platyhelminthes</taxon>
        <taxon>Monogenea</taxon>
        <taxon>Polyopisthocotylea</taxon>
        <taxon>Polystomatidea</taxon>
        <taxon>Polystomatidae</taxon>
        <taxon>Protopolystoma</taxon>
    </lineage>
</organism>
<sequence length="467" mass="51557">MDLEHEAERRFICEYLNLLKPLKPEVDVSTATHILLTGNPDFAGLSRYILPAYLLDFGPVVLGKVACRRVHVRNPNSWPIGFAFDRISLTKASRFGFNLSSPIRHENLLSQGATTLDFVFDPSAAKLDPGHFSFRLMAKINNGPQVPLILTGEAVMPQLIVSQECVNFGTLHLGQARLITIQLSNPCRIRVAWADVTGQPLATKVLNTNAIVGQNVLSSSLRGHRRYSAWENRQAGGKRIGGARALPPNFEIVPISGSLDPGEKRNIQIKFVPSEGRIYSERLFIQPLQSVHRICLSCQGEGLEPRLDFSLGMIEFRPVLPECIGDERNVIVTNPCSFPIEFYSSDFDPIYKEEDEILRHIGSEVYDQYGHILLPPREPGKPLPPDFITWYRACEAVRRQSGQVSGAGAAVTGSRQSHICQNLPEEDEEEGNVAVTDAEAGASSLVETKNTLEEKKIGGGATVTKLP</sequence>
<keyword evidence="2" id="KW-1185">Reference proteome</keyword>
<dbReference type="GO" id="GO:0005930">
    <property type="term" value="C:axoneme"/>
    <property type="evidence" value="ECO:0007669"/>
    <property type="project" value="TreeGrafter"/>
</dbReference>
<name>A0A3S5BKT2_9PLAT</name>
<reference evidence="1" key="1">
    <citation type="submission" date="2018-11" db="EMBL/GenBank/DDBJ databases">
        <authorList>
            <consortium name="Pathogen Informatics"/>
        </authorList>
    </citation>
    <scope>NUCLEOTIDE SEQUENCE</scope>
</reference>
<accession>A0A3S5BKT2</accession>
<dbReference type="Proteomes" id="UP000784294">
    <property type="component" value="Unassembled WGS sequence"/>
</dbReference>
<dbReference type="Gene3D" id="2.60.40.10">
    <property type="entry name" value="Immunoglobulins"/>
    <property type="match status" value="2"/>
</dbReference>